<evidence type="ECO:0000256" key="1">
    <source>
        <dbReference type="RuleBase" id="RU362001"/>
    </source>
</evidence>
<dbReference type="Proteomes" id="UP000323876">
    <property type="component" value="Unassembled WGS sequence"/>
</dbReference>
<dbReference type="AlphaFoldDB" id="A0A5N0E6I8"/>
<gene>
    <name evidence="2" type="ORF">F3087_34340</name>
</gene>
<dbReference type="RefSeq" id="WP_150406279.1">
    <property type="nucleotide sequence ID" value="NZ_VXLC01000021.1"/>
</dbReference>
<accession>A0A5N0E6I8</accession>
<dbReference type="OrthoDB" id="4556231at2"/>
<name>A0A5N0E6I8_9NOCA</name>
<proteinExistence type="inferred from homology"/>
<comment type="similarity">
    <text evidence="1">Belongs to the WXG100 family.</text>
</comment>
<dbReference type="EMBL" id="VXLC01000021">
    <property type="protein sequence ID" value="KAA8884300.1"/>
    <property type="molecule type" value="Genomic_DNA"/>
</dbReference>
<dbReference type="InterPro" id="IPR036689">
    <property type="entry name" value="ESAT-6-like_sf"/>
</dbReference>
<dbReference type="Pfam" id="PF06013">
    <property type="entry name" value="WXG100"/>
    <property type="match status" value="1"/>
</dbReference>
<protein>
    <recommendedName>
        <fullName evidence="1">ESAT-6-like protein</fullName>
    </recommendedName>
</protein>
<keyword evidence="3" id="KW-1185">Reference proteome</keyword>
<dbReference type="Gene3D" id="1.10.287.1060">
    <property type="entry name" value="ESAT-6-like"/>
    <property type="match status" value="1"/>
</dbReference>
<dbReference type="NCBIfam" id="TIGR03930">
    <property type="entry name" value="WXG100_ESAT6"/>
    <property type="match status" value="1"/>
</dbReference>
<evidence type="ECO:0000313" key="2">
    <source>
        <dbReference type="EMBL" id="KAA8884300.1"/>
    </source>
</evidence>
<organism evidence="2 3">
    <name type="scientific">Nocardia colli</name>
    <dbReference type="NCBI Taxonomy" id="2545717"/>
    <lineage>
        <taxon>Bacteria</taxon>
        <taxon>Bacillati</taxon>
        <taxon>Actinomycetota</taxon>
        <taxon>Actinomycetes</taxon>
        <taxon>Mycobacteriales</taxon>
        <taxon>Nocardiaceae</taxon>
        <taxon>Nocardia</taxon>
    </lineage>
</organism>
<comment type="caution">
    <text evidence="2">The sequence shown here is derived from an EMBL/GenBank/DDBJ whole genome shotgun (WGS) entry which is preliminary data.</text>
</comment>
<sequence>MTDQFTVDLQELEQIIARLSGLAGFIAEHLDEIDDKIATLRGTGWEGVAAQAYSEAHEQWIEGAREFTDGIRDMSDAAKSAHTAYTEAADTNTKMMRSGS</sequence>
<dbReference type="InterPro" id="IPR010310">
    <property type="entry name" value="T7SS_ESAT-6-like"/>
</dbReference>
<evidence type="ECO:0000313" key="3">
    <source>
        <dbReference type="Proteomes" id="UP000323876"/>
    </source>
</evidence>
<dbReference type="SUPFAM" id="SSF140453">
    <property type="entry name" value="EsxAB dimer-like"/>
    <property type="match status" value="1"/>
</dbReference>
<reference evidence="2 3" key="1">
    <citation type="submission" date="2019-09" db="EMBL/GenBank/DDBJ databases">
        <authorList>
            <person name="Wang X."/>
        </authorList>
    </citation>
    <scope>NUCLEOTIDE SEQUENCE [LARGE SCALE GENOMIC DNA]</scope>
    <source>
        <strain evidence="2 3">CICC 11023</strain>
    </source>
</reference>